<keyword evidence="3" id="KW-1185">Reference proteome</keyword>
<feature type="region of interest" description="Disordered" evidence="1">
    <location>
        <begin position="272"/>
        <end position="309"/>
    </location>
</feature>
<organism evidence="3 4">
    <name type="scientific">Ditylenchus dipsaci</name>
    <dbReference type="NCBI Taxonomy" id="166011"/>
    <lineage>
        <taxon>Eukaryota</taxon>
        <taxon>Metazoa</taxon>
        <taxon>Ecdysozoa</taxon>
        <taxon>Nematoda</taxon>
        <taxon>Chromadorea</taxon>
        <taxon>Rhabditida</taxon>
        <taxon>Tylenchina</taxon>
        <taxon>Tylenchomorpha</taxon>
        <taxon>Sphaerularioidea</taxon>
        <taxon>Anguinidae</taxon>
        <taxon>Anguininae</taxon>
        <taxon>Ditylenchus</taxon>
    </lineage>
</organism>
<feature type="compositionally biased region" description="Polar residues" evidence="1">
    <location>
        <begin position="272"/>
        <end position="287"/>
    </location>
</feature>
<proteinExistence type="predicted"/>
<dbReference type="Proteomes" id="UP000887574">
    <property type="component" value="Unplaced"/>
</dbReference>
<feature type="region of interest" description="Disordered" evidence="1">
    <location>
        <begin position="126"/>
        <end position="146"/>
    </location>
</feature>
<feature type="transmembrane region" description="Helical" evidence="2">
    <location>
        <begin position="339"/>
        <end position="358"/>
    </location>
</feature>
<name>A0A915DZG1_9BILA</name>
<protein>
    <submittedName>
        <fullName evidence="4">Uncharacterized protein</fullName>
    </submittedName>
</protein>
<keyword evidence="2" id="KW-0472">Membrane</keyword>
<keyword evidence="2" id="KW-0812">Transmembrane</keyword>
<feature type="compositionally biased region" description="Acidic residues" evidence="1">
    <location>
        <begin position="126"/>
        <end position="140"/>
    </location>
</feature>
<keyword evidence="2" id="KW-1133">Transmembrane helix</keyword>
<evidence type="ECO:0000313" key="4">
    <source>
        <dbReference type="WBParaSite" id="jg24826"/>
    </source>
</evidence>
<reference evidence="4" key="1">
    <citation type="submission" date="2022-11" db="UniProtKB">
        <authorList>
            <consortium name="WormBaseParasite"/>
        </authorList>
    </citation>
    <scope>IDENTIFICATION</scope>
</reference>
<sequence length="382" mass="41958">MGCKHCIHSEQYMQQMDMAGVAADRTRRINTNSAIIVKMSSPRPTWPTSIFTTMNGGIQPMQSPNSPSTPQENKCLGFRYVWPVKVTTRQLSPNEAVILQISQIATVHDHVSFQWTLKMHGTADVDDDETCEDQSLDEETEKPSETKDADYVAISLYYVDGPVTTAELKAKVKIVGEKKNGTLCDPEELNGVEERKTLIATRGRECEIAFTDRAHLSKYIKEHLGSVIRLSLLLEMDSSLFRTDAYLNAVSPTPIHSFLTANYRARCSSKNLDTTPSCESPSMLSMESDSELDTSNGTLSELSSDSTSEESGSISVVSTLITILSPKSFAWSISEQHQVAFFGLLFSLLGTFLLAIFIEGLAHALGTVINGAYFGVISFGGI</sequence>
<evidence type="ECO:0000256" key="2">
    <source>
        <dbReference type="SAM" id="Phobius"/>
    </source>
</evidence>
<evidence type="ECO:0000313" key="3">
    <source>
        <dbReference type="Proteomes" id="UP000887574"/>
    </source>
</evidence>
<dbReference type="WBParaSite" id="jg24826">
    <property type="protein sequence ID" value="jg24826"/>
    <property type="gene ID" value="jg24826"/>
</dbReference>
<accession>A0A915DZG1</accession>
<dbReference type="AlphaFoldDB" id="A0A915DZG1"/>
<evidence type="ECO:0000256" key="1">
    <source>
        <dbReference type="SAM" id="MobiDB-lite"/>
    </source>
</evidence>
<feature type="compositionally biased region" description="Low complexity" evidence="1">
    <location>
        <begin position="297"/>
        <end position="309"/>
    </location>
</feature>